<dbReference type="Pfam" id="PF02797">
    <property type="entry name" value="Chal_sti_synt_C"/>
    <property type="match status" value="1"/>
</dbReference>
<accession>A0A6M4MJ62</accession>
<dbReference type="InterPro" id="IPR016039">
    <property type="entry name" value="Thiolase-like"/>
</dbReference>
<keyword evidence="3" id="KW-0808">Transferase</keyword>
<dbReference type="AlphaFoldDB" id="A0A6M4MJ62"/>
<feature type="domain" description="Chalcone/stilbene synthase C-terminal" evidence="5">
    <location>
        <begin position="248"/>
        <end position="401"/>
    </location>
</feature>
<name>A0A6M4MJ62_ALOVR</name>
<dbReference type="EMBL" id="MK801869">
    <property type="protein sequence ID" value="QJR83067.1"/>
    <property type="molecule type" value="mRNA"/>
</dbReference>
<dbReference type="InterPro" id="IPR012328">
    <property type="entry name" value="Chalcone/stilbene_synt_C"/>
</dbReference>
<dbReference type="CDD" id="cd00831">
    <property type="entry name" value="CHS_like"/>
    <property type="match status" value="1"/>
</dbReference>
<feature type="active site" description="Acyl-thioester intermediate" evidence="2">
    <location>
        <position position="174"/>
    </location>
</feature>
<keyword evidence="3" id="KW-0012">Acyltransferase</keyword>
<dbReference type="PANTHER" id="PTHR11877">
    <property type="entry name" value="HYDROXYMETHYLGLUTARYL-COA SYNTHASE"/>
    <property type="match status" value="1"/>
</dbReference>
<evidence type="ECO:0000313" key="6">
    <source>
        <dbReference type="EMBL" id="QJR83067.1"/>
    </source>
</evidence>
<evidence type="ECO:0000259" key="4">
    <source>
        <dbReference type="Pfam" id="PF00195"/>
    </source>
</evidence>
<dbReference type="PANTHER" id="PTHR11877:SF80">
    <property type="entry name" value="CHALCONE SYNTHASE 1"/>
    <property type="match status" value="1"/>
</dbReference>
<dbReference type="InterPro" id="IPR001099">
    <property type="entry name" value="Chalcone/stilbene_synt_N"/>
</dbReference>
<dbReference type="FunFam" id="3.40.47.10:FF:000014">
    <property type="entry name" value="Chalcone synthase 1"/>
    <property type="match status" value="1"/>
</dbReference>
<dbReference type="FunFam" id="3.40.47.10:FF:000025">
    <property type="entry name" value="Chalcone synthase 2"/>
    <property type="match status" value="1"/>
</dbReference>
<evidence type="ECO:0000256" key="2">
    <source>
        <dbReference type="PIRSR" id="PIRSR000451-1"/>
    </source>
</evidence>
<evidence type="ECO:0000259" key="5">
    <source>
        <dbReference type="Pfam" id="PF02797"/>
    </source>
</evidence>
<dbReference type="GO" id="GO:0009813">
    <property type="term" value="P:flavonoid biosynthetic process"/>
    <property type="evidence" value="ECO:0007669"/>
    <property type="project" value="UniProtKB-ARBA"/>
</dbReference>
<comment type="similarity">
    <text evidence="1 3">Belongs to the thiolase-like superfamily. Chalcone/stilbene synthases family.</text>
</comment>
<dbReference type="GO" id="GO:0016747">
    <property type="term" value="F:acyltransferase activity, transferring groups other than amino-acyl groups"/>
    <property type="evidence" value="ECO:0007669"/>
    <property type="project" value="InterPro"/>
</dbReference>
<dbReference type="Gene3D" id="3.40.47.10">
    <property type="match status" value="2"/>
</dbReference>
<proteinExistence type="evidence at transcript level"/>
<dbReference type="PIRSF" id="PIRSF000451">
    <property type="entry name" value="PKS_III"/>
    <property type="match status" value="1"/>
</dbReference>
<feature type="domain" description="Chalcone/stilbene synthase N-terminal" evidence="4">
    <location>
        <begin position="16"/>
        <end position="238"/>
    </location>
</feature>
<dbReference type="InterPro" id="IPR011141">
    <property type="entry name" value="Polyketide_synthase_type-III"/>
</dbReference>
<organism evidence="6">
    <name type="scientific">Aloe vera</name>
    <name type="common">Aloe</name>
    <name type="synonym">Aloe barbadensis</name>
    <dbReference type="NCBI Taxonomy" id="34199"/>
    <lineage>
        <taxon>Eukaryota</taxon>
        <taxon>Viridiplantae</taxon>
        <taxon>Streptophyta</taxon>
        <taxon>Embryophyta</taxon>
        <taxon>Tracheophyta</taxon>
        <taxon>Spermatophyta</taxon>
        <taxon>Magnoliopsida</taxon>
        <taxon>Liliopsida</taxon>
        <taxon>Asparagales</taxon>
        <taxon>Asphodelaceae</taxon>
        <taxon>Asphodeloideae</taxon>
        <taxon>Aloe</taxon>
    </lineage>
</organism>
<dbReference type="Pfam" id="PF00195">
    <property type="entry name" value="Chal_sti_synt_N"/>
    <property type="match status" value="1"/>
</dbReference>
<dbReference type="SUPFAM" id="SSF53901">
    <property type="entry name" value="Thiolase-like"/>
    <property type="match status" value="2"/>
</dbReference>
<protein>
    <submittedName>
        <fullName evidence="6">PKS2</fullName>
    </submittedName>
</protein>
<dbReference type="GO" id="GO:0030639">
    <property type="term" value="P:polyketide biosynthetic process"/>
    <property type="evidence" value="ECO:0007669"/>
    <property type="project" value="TreeGrafter"/>
</dbReference>
<evidence type="ECO:0000256" key="3">
    <source>
        <dbReference type="RuleBase" id="RU003633"/>
    </source>
</evidence>
<sequence length="403" mass="44303">MGSLSNYSPVMEDVQAIRKAQKADGTATVMAIGTAHPPHIFPQDTYADFYFRATNSEHKVELKKKFDRICKKTMIGKRYFNYDEEFLKKFPNITSFDEPSLNDRQDICVPGVPALGAEAAVKAIAEWGRPKSEITHLVFCTSCGVDMPSADFQCAKLLGLRANVNKYCVYMQGCYAGGTVMRYAKDLAENNRGARVLVVCAELTIIGLRGPNESHLDNAIGNSLFGDGAAALIVGSDPIIGVEKPMFEIVCAKQTVIPNSEDVIHLHMREAGLMFYMSKDSPETISNNVEACLVDVFKSVGMTPPEDWNSLFWIPHPGGRAILDQVESRLKLRPEKFGATRTVLWDCGNMVSACVLYILDEMRRKSAADGLATYGEGLEWGVLLGFGPGMTVETILLHSLPTV</sequence>
<evidence type="ECO:0000256" key="1">
    <source>
        <dbReference type="ARBA" id="ARBA00005531"/>
    </source>
</evidence>
<reference evidence="6" key="1">
    <citation type="submission" date="2019-04" db="EMBL/GenBank/DDBJ databases">
        <authorList>
            <person name="Liu A."/>
            <person name="Xie K."/>
            <person name="Dai J."/>
        </authorList>
    </citation>
    <scope>NUCLEOTIDE SEQUENCE</scope>
</reference>